<gene>
    <name evidence="7" type="ORF">CE91St30_05850</name>
</gene>
<feature type="transmembrane region" description="Helical" evidence="5">
    <location>
        <begin position="60"/>
        <end position="77"/>
    </location>
</feature>
<feature type="region of interest" description="Disordered" evidence="4">
    <location>
        <begin position="402"/>
        <end position="430"/>
    </location>
</feature>
<keyword evidence="1" id="KW-0805">Transcription regulation</keyword>
<evidence type="ECO:0000256" key="3">
    <source>
        <dbReference type="ARBA" id="ARBA00023163"/>
    </source>
</evidence>
<dbReference type="RefSeq" id="WP_244411684.1">
    <property type="nucleotide sequence ID" value="NZ_AP025564.1"/>
</dbReference>
<evidence type="ECO:0000256" key="2">
    <source>
        <dbReference type="ARBA" id="ARBA00023125"/>
    </source>
</evidence>
<organism evidence="7 8">
    <name type="scientific">Raoultibacter timonensis</name>
    <dbReference type="NCBI Taxonomy" id="1907662"/>
    <lineage>
        <taxon>Bacteria</taxon>
        <taxon>Bacillati</taxon>
        <taxon>Actinomycetota</taxon>
        <taxon>Coriobacteriia</taxon>
        <taxon>Eggerthellales</taxon>
        <taxon>Eggerthellaceae</taxon>
        <taxon>Raoultibacter</taxon>
    </lineage>
</organism>
<feature type="transmembrane region" description="Helical" evidence="5">
    <location>
        <begin position="117"/>
        <end position="140"/>
    </location>
</feature>
<dbReference type="PANTHER" id="PTHR44688">
    <property type="entry name" value="DNA-BINDING TRANSCRIPTIONAL ACTIVATOR DEVR_DOSR"/>
    <property type="match status" value="1"/>
</dbReference>
<feature type="transmembrane region" description="Helical" evidence="5">
    <location>
        <begin position="254"/>
        <end position="272"/>
    </location>
</feature>
<keyword evidence="5" id="KW-0812">Transmembrane</keyword>
<dbReference type="PRINTS" id="PR00038">
    <property type="entry name" value="HTHLUXR"/>
</dbReference>
<proteinExistence type="predicted"/>
<dbReference type="SMART" id="SM00421">
    <property type="entry name" value="HTH_LUXR"/>
    <property type="match status" value="1"/>
</dbReference>
<feature type="transmembrane region" description="Helical" evidence="5">
    <location>
        <begin position="89"/>
        <end position="111"/>
    </location>
</feature>
<dbReference type="PANTHER" id="PTHR44688:SF16">
    <property type="entry name" value="DNA-BINDING TRANSCRIPTIONAL ACTIVATOR DEVR_DOSR"/>
    <property type="match status" value="1"/>
</dbReference>
<name>A0ABM7WGB8_9ACTN</name>
<evidence type="ECO:0000259" key="6">
    <source>
        <dbReference type="SMART" id="SM00421"/>
    </source>
</evidence>
<feature type="transmembrane region" description="Helical" evidence="5">
    <location>
        <begin position="371"/>
        <end position="391"/>
    </location>
</feature>
<dbReference type="InterPro" id="IPR016032">
    <property type="entry name" value="Sig_transdc_resp-reg_C-effctor"/>
</dbReference>
<dbReference type="InterPro" id="IPR000792">
    <property type="entry name" value="Tscrpt_reg_LuxR_C"/>
</dbReference>
<feature type="transmembrane region" description="Helical" evidence="5">
    <location>
        <begin position="339"/>
        <end position="359"/>
    </location>
</feature>
<feature type="transmembrane region" description="Helical" evidence="5">
    <location>
        <begin position="21"/>
        <end position="40"/>
    </location>
</feature>
<feature type="domain" description="HTH luxR-type" evidence="6">
    <location>
        <begin position="443"/>
        <end position="500"/>
    </location>
</feature>
<dbReference type="SUPFAM" id="SSF103473">
    <property type="entry name" value="MFS general substrate transporter"/>
    <property type="match status" value="1"/>
</dbReference>
<reference evidence="7 8" key="1">
    <citation type="submission" date="2022-01" db="EMBL/GenBank/DDBJ databases">
        <title>Novel bile acid biosynthetic pathways are enriched in the microbiome of centenarians.</title>
        <authorList>
            <person name="Sato Y."/>
            <person name="Atarashi K."/>
            <person name="Plichta R.D."/>
            <person name="Arai Y."/>
            <person name="Sasajima S."/>
            <person name="Kearney M.S."/>
            <person name="Suda W."/>
            <person name="Takeshita K."/>
            <person name="Sasaki T."/>
            <person name="Okamoto S."/>
            <person name="Skelly N.A."/>
            <person name="Okamura Y."/>
            <person name="Vlamakis H."/>
            <person name="Li Y."/>
            <person name="Tanoue T."/>
            <person name="Takei H."/>
            <person name="Nittono H."/>
            <person name="Narushima S."/>
            <person name="Irie J."/>
            <person name="Itoh H."/>
            <person name="Moriya K."/>
            <person name="Sugiura Y."/>
            <person name="Suematsu M."/>
            <person name="Moritoki N."/>
            <person name="Shibata S."/>
            <person name="Littman R.D."/>
            <person name="Fischbach A.M."/>
            <person name="Uwamino Y."/>
            <person name="Inoue T."/>
            <person name="Honda A."/>
            <person name="Hattori M."/>
            <person name="Murai T."/>
            <person name="Xavier J.R."/>
            <person name="Hirose N."/>
            <person name="Honda K."/>
        </authorList>
    </citation>
    <scope>NUCLEOTIDE SEQUENCE [LARGE SCALE GENOMIC DNA]</scope>
    <source>
        <strain evidence="7 8">CE91-St30</strain>
    </source>
</reference>
<evidence type="ECO:0000256" key="4">
    <source>
        <dbReference type="SAM" id="MobiDB-lite"/>
    </source>
</evidence>
<protein>
    <recommendedName>
        <fullName evidence="6">HTH luxR-type domain-containing protein</fullName>
    </recommendedName>
</protein>
<feature type="transmembrane region" description="Helical" evidence="5">
    <location>
        <begin position="220"/>
        <end position="242"/>
    </location>
</feature>
<dbReference type="InterPro" id="IPR036259">
    <property type="entry name" value="MFS_trans_sf"/>
</dbReference>
<feature type="transmembrane region" description="Helical" evidence="5">
    <location>
        <begin position="309"/>
        <end position="327"/>
    </location>
</feature>
<keyword evidence="2" id="KW-0238">DNA-binding</keyword>
<dbReference type="Gene3D" id="1.10.10.10">
    <property type="entry name" value="Winged helix-like DNA-binding domain superfamily/Winged helix DNA-binding domain"/>
    <property type="match status" value="1"/>
</dbReference>
<dbReference type="InterPro" id="IPR036388">
    <property type="entry name" value="WH-like_DNA-bd_sf"/>
</dbReference>
<dbReference type="EMBL" id="AP025564">
    <property type="protein sequence ID" value="BDE95252.1"/>
    <property type="molecule type" value="Genomic_DNA"/>
</dbReference>
<keyword evidence="5" id="KW-1133">Transmembrane helix</keyword>
<evidence type="ECO:0000313" key="7">
    <source>
        <dbReference type="EMBL" id="BDE95252.1"/>
    </source>
</evidence>
<evidence type="ECO:0000256" key="1">
    <source>
        <dbReference type="ARBA" id="ARBA00023015"/>
    </source>
</evidence>
<dbReference type="Proteomes" id="UP001320544">
    <property type="component" value="Chromosome"/>
</dbReference>
<dbReference type="Pfam" id="PF00196">
    <property type="entry name" value="GerE"/>
    <property type="match status" value="1"/>
</dbReference>
<dbReference type="SUPFAM" id="SSF46894">
    <property type="entry name" value="C-terminal effector domain of the bipartite response regulators"/>
    <property type="match status" value="1"/>
</dbReference>
<keyword evidence="5" id="KW-0472">Membrane</keyword>
<feature type="transmembrane region" description="Helical" evidence="5">
    <location>
        <begin position="173"/>
        <end position="192"/>
    </location>
</feature>
<accession>A0ABM7WGB8</accession>
<feature type="transmembrane region" description="Helical" evidence="5">
    <location>
        <begin position="147"/>
        <end position="167"/>
    </location>
</feature>
<feature type="compositionally biased region" description="Polar residues" evidence="4">
    <location>
        <begin position="408"/>
        <end position="417"/>
    </location>
</feature>
<keyword evidence="3" id="KW-0804">Transcription</keyword>
<keyword evidence="8" id="KW-1185">Reference proteome</keyword>
<evidence type="ECO:0000313" key="8">
    <source>
        <dbReference type="Proteomes" id="UP001320544"/>
    </source>
</evidence>
<sequence length="511" mass="54270">MAQKKAQRTDSNRSSRRSETAFPFRMLGFGLIYAWSYCVWDVPSLDVAAHASALQGSDVWLASATITPIACIAATLFGKKGELSDIKPAYALGPALAAIGTIAAAILPYLTGFGYSAAMAIAALATGIGPVILIVLWACLFARIDSGITEIIVPASFVATLVCAFLIPNIHGIAATVTVTALPLLSGTLLIASKRSIDAGDIAESDLLDRSVPQTRNRSSVIRAFVIILAVYGLGCLIPYVTTAKLSIDIEAQATMAGMLFAIALSVAIVLFSRHIDLSALFKWITAPFVFAAICAAFDSTALAALSNVLMNIVFTGIEIIMILYFVRLSQKTEQTTTLYIGIGECAAYSGVLVGYAFGPAIQSAVESGTFDAKSACLLIIGAFVLSALIVPNRDDSWASMPSVHESLPSNGSSPAHTISVAPAKPDTEADSLESRSLALAARFGLSKRETEIFLLLARGRSRPYIRDVLVLSKNTVATHIRHIYGKAGIHSQQELLDLVEYGRSGFDKRQ</sequence>
<feature type="transmembrane region" description="Helical" evidence="5">
    <location>
        <begin position="284"/>
        <end position="303"/>
    </location>
</feature>
<evidence type="ECO:0000256" key="5">
    <source>
        <dbReference type="SAM" id="Phobius"/>
    </source>
</evidence>